<gene>
    <name evidence="1" type="ordered locus">KNP414_00250</name>
</gene>
<organism evidence="1 2">
    <name type="scientific">Paenibacillus mucilaginosus (strain KNP414)</name>
    <dbReference type="NCBI Taxonomy" id="1036673"/>
    <lineage>
        <taxon>Bacteria</taxon>
        <taxon>Bacillati</taxon>
        <taxon>Bacillota</taxon>
        <taxon>Bacilli</taxon>
        <taxon>Bacillales</taxon>
        <taxon>Paenibacillaceae</taxon>
        <taxon>Paenibacillus</taxon>
    </lineage>
</organism>
<dbReference type="EMBL" id="CP002869">
    <property type="protein sequence ID" value="AEI38891.1"/>
    <property type="molecule type" value="Genomic_DNA"/>
</dbReference>
<dbReference type="HOGENOM" id="CLU_3171044_0_0_9"/>
<evidence type="ECO:0000313" key="1">
    <source>
        <dbReference type="EMBL" id="AEI38891.1"/>
    </source>
</evidence>
<dbReference type="AlphaFoldDB" id="F8FM83"/>
<evidence type="ECO:0000313" key="2">
    <source>
        <dbReference type="Proteomes" id="UP000006620"/>
    </source>
</evidence>
<protein>
    <submittedName>
        <fullName evidence="1">Uncharacterized protein</fullName>
    </submittedName>
</protein>
<accession>F8FM83</accession>
<dbReference type="KEGG" id="pms:KNP414_00250"/>
<proteinExistence type="predicted"/>
<sequence length="47" mass="5344">MLKLGVLLFENQNDGKEDKQQPADLLQIEHHYLLLSEPSYSNCNGSL</sequence>
<dbReference type="Proteomes" id="UP000006620">
    <property type="component" value="Chromosome"/>
</dbReference>
<reference evidence="1 2" key="2">
    <citation type="journal article" date="2013" name="Genome Announc.">
        <title>Genome Sequence of Growth-Improving Paenibacillus mucilaginosus Strain KNP414.</title>
        <authorList>
            <person name="Lu J.J."/>
            <person name="Wang J.F."/>
            <person name="Hu X.F."/>
        </authorList>
    </citation>
    <scope>NUCLEOTIDE SEQUENCE [LARGE SCALE GENOMIC DNA]</scope>
    <source>
        <strain evidence="1 2">KNP414</strain>
    </source>
</reference>
<name>F8FM83_PAEMK</name>
<reference evidence="2" key="1">
    <citation type="submission" date="2011-06" db="EMBL/GenBank/DDBJ databases">
        <title>Complete genome sequence of Paenibacillus mucilaginosus KNP414.</title>
        <authorList>
            <person name="Wang J."/>
            <person name="Hu S."/>
            <person name="Hu X."/>
            <person name="Zhang B."/>
            <person name="Dong D."/>
            <person name="Zhang S."/>
            <person name="Zhao K."/>
            <person name="Wu D."/>
        </authorList>
    </citation>
    <scope>NUCLEOTIDE SEQUENCE [LARGE SCALE GENOMIC DNA]</scope>
    <source>
        <strain evidence="2">KNP414</strain>
    </source>
</reference>